<dbReference type="InterPro" id="IPR018362">
    <property type="entry name" value="CCAAT-binding_factor_CS"/>
</dbReference>
<dbReference type="InterPro" id="IPR001289">
    <property type="entry name" value="NFYA"/>
</dbReference>
<keyword evidence="3 8" id="KW-0238">DNA-binding</keyword>
<dbReference type="Proteomes" id="UP001163823">
    <property type="component" value="Chromosome 3"/>
</dbReference>
<dbReference type="PANTHER" id="PTHR12632">
    <property type="entry name" value="TRANSCRIPTION FACTOR NF-Y ALPHA-RELATED"/>
    <property type="match status" value="1"/>
</dbReference>
<evidence type="ECO:0000256" key="6">
    <source>
        <dbReference type="ARBA" id="ARBA00023242"/>
    </source>
</evidence>
<dbReference type="Pfam" id="PF02045">
    <property type="entry name" value="CBFB_NFYA"/>
    <property type="match status" value="1"/>
</dbReference>
<dbReference type="PRINTS" id="PR00616">
    <property type="entry name" value="CCAATSUBUNTB"/>
</dbReference>
<dbReference type="SMART" id="SM00521">
    <property type="entry name" value="CBF"/>
    <property type="match status" value="1"/>
</dbReference>
<dbReference type="PROSITE" id="PS00686">
    <property type="entry name" value="NFYA_HAP2_1"/>
    <property type="match status" value="1"/>
</dbReference>
<feature type="compositionally biased region" description="Polar residues" evidence="9">
    <location>
        <begin position="40"/>
        <end position="50"/>
    </location>
</feature>
<dbReference type="GO" id="GO:0016602">
    <property type="term" value="C:CCAAT-binding factor complex"/>
    <property type="evidence" value="ECO:0007669"/>
    <property type="project" value="InterPro"/>
</dbReference>
<evidence type="ECO:0000256" key="1">
    <source>
        <dbReference type="ARBA" id="ARBA00004123"/>
    </source>
</evidence>
<evidence type="ECO:0000313" key="11">
    <source>
        <dbReference type="Proteomes" id="UP001163823"/>
    </source>
</evidence>
<evidence type="ECO:0000256" key="9">
    <source>
        <dbReference type="SAM" id="MobiDB-lite"/>
    </source>
</evidence>
<comment type="subcellular location">
    <subcellularLocation>
        <location evidence="1 8">Nucleus</location>
    </subcellularLocation>
</comment>
<comment type="subunit">
    <text evidence="7">Heterotrimeric transcription factor composed of three components, NF-YA, NF-YB and NF-YC. NF-YB and NF-YC must interact and dimerize for NF-YA association and DNA binding.</text>
</comment>
<evidence type="ECO:0000256" key="5">
    <source>
        <dbReference type="ARBA" id="ARBA00023163"/>
    </source>
</evidence>
<keyword evidence="2 8" id="KW-0805">Transcription regulation</keyword>
<keyword evidence="6 8" id="KW-0539">Nucleus</keyword>
<feature type="compositionally biased region" description="Basic and acidic residues" evidence="9">
    <location>
        <begin position="71"/>
        <end position="83"/>
    </location>
</feature>
<keyword evidence="5 8" id="KW-0804">Transcription</keyword>
<dbReference type="GO" id="GO:0003700">
    <property type="term" value="F:DNA-binding transcription factor activity"/>
    <property type="evidence" value="ECO:0007669"/>
    <property type="project" value="UniProtKB-UniRule"/>
</dbReference>
<protein>
    <recommendedName>
        <fullName evidence="8">Nuclear transcription factor Y subunit</fullName>
    </recommendedName>
</protein>
<dbReference type="AlphaFoldDB" id="A0AAD7Q8F0"/>
<evidence type="ECO:0000256" key="2">
    <source>
        <dbReference type="ARBA" id="ARBA00023015"/>
    </source>
</evidence>
<sequence length="332" mass="36568">MHQKLDGTHHPVPDVSRDSQYVTCSQPWWHGIGHDALSRSVSRETSTNPSIPKLLDGSLVTKTSKSHAKGRLVEEKDARKEKGTLGSQSADGETGEEHQINDYLALPGQSELAGHSIACVSYPYSDPYYAGAIHAYGPQASVPSDCLGVHPARLALPLEVAEEPVYVNAKQYHGILRRRQSRAKAELERKLIKERKPYLHESRHLHAMKRARGCGGRFLKTKESNNTLTNTKPDKAIASSGATVSNIGSKPVSPNFSGNADSSSGPREVLEPQVKEMHKQKMYSSSNSNNCYSLLQGFRLSGYHSLSGNMRDEVDYSGQQRERLHLMGLRGT</sequence>
<keyword evidence="4" id="KW-0010">Activator</keyword>
<name>A0AAD7Q8F0_QUISA</name>
<keyword evidence="11" id="KW-1185">Reference proteome</keyword>
<accession>A0AAD7Q8F0</accession>
<feature type="region of interest" description="Disordered" evidence="9">
    <location>
        <begin position="240"/>
        <end position="267"/>
    </location>
</feature>
<comment type="function">
    <text evidence="8">Component of the sequence-specific heterotrimeric transcription factor (NF-Y) which specifically recognizes a 5'-CCAAT-3' box motif found in the promoters of its target genes.</text>
</comment>
<gene>
    <name evidence="10" type="ORF">O6P43_006531</name>
</gene>
<evidence type="ECO:0000313" key="10">
    <source>
        <dbReference type="EMBL" id="KAJ7976805.1"/>
    </source>
</evidence>
<feature type="region of interest" description="Disordered" evidence="9">
    <location>
        <begin position="40"/>
        <end position="97"/>
    </location>
</feature>
<comment type="caution">
    <text evidence="10">The sequence shown here is derived from an EMBL/GenBank/DDBJ whole genome shotgun (WGS) entry which is preliminary data.</text>
</comment>
<feature type="compositionally biased region" description="Polar residues" evidence="9">
    <location>
        <begin position="240"/>
        <end position="265"/>
    </location>
</feature>
<evidence type="ECO:0000256" key="4">
    <source>
        <dbReference type="ARBA" id="ARBA00023159"/>
    </source>
</evidence>
<proteinExistence type="inferred from homology"/>
<reference evidence="10" key="1">
    <citation type="journal article" date="2023" name="Science">
        <title>Elucidation of the pathway for biosynthesis of saponin adjuvants from the soapbark tree.</title>
        <authorList>
            <person name="Reed J."/>
            <person name="Orme A."/>
            <person name="El-Demerdash A."/>
            <person name="Owen C."/>
            <person name="Martin L.B.B."/>
            <person name="Misra R.C."/>
            <person name="Kikuchi S."/>
            <person name="Rejzek M."/>
            <person name="Martin A.C."/>
            <person name="Harkess A."/>
            <person name="Leebens-Mack J."/>
            <person name="Louveau T."/>
            <person name="Stephenson M.J."/>
            <person name="Osbourn A."/>
        </authorList>
    </citation>
    <scope>NUCLEOTIDE SEQUENCE</scope>
    <source>
        <strain evidence="10">S10</strain>
    </source>
</reference>
<evidence type="ECO:0000256" key="7">
    <source>
        <dbReference type="ARBA" id="ARBA00025911"/>
    </source>
</evidence>
<dbReference type="PROSITE" id="PS51152">
    <property type="entry name" value="NFYA_HAP2_2"/>
    <property type="match status" value="1"/>
</dbReference>
<dbReference type="GO" id="GO:0003677">
    <property type="term" value="F:DNA binding"/>
    <property type="evidence" value="ECO:0007669"/>
    <property type="project" value="UniProtKB-KW"/>
</dbReference>
<dbReference type="EMBL" id="JARAOO010000003">
    <property type="protein sequence ID" value="KAJ7976805.1"/>
    <property type="molecule type" value="Genomic_DNA"/>
</dbReference>
<evidence type="ECO:0000256" key="8">
    <source>
        <dbReference type="RuleBase" id="RU367155"/>
    </source>
</evidence>
<organism evidence="10 11">
    <name type="scientific">Quillaja saponaria</name>
    <name type="common">Soap bark tree</name>
    <dbReference type="NCBI Taxonomy" id="32244"/>
    <lineage>
        <taxon>Eukaryota</taxon>
        <taxon>Viridiplantae</taxon>
        <taxon>Streptophyta</taxon>
        <taxon>Embryophyta</taxon>
        <taxon>Tracheophyta</taxon>
        <taxon>Spermatophyta</taxon>
        <taxon>Magnoliopsida</taxon>
        <taxon>eudicotyledons</taxon>
        <taxon>Gunneridae</taxon>
        <taxon>Pentapetalae</taxon>
        <taxon>rosids</taxon>
        <taxon>fabids</taxon>
        <taxon>Fabales</taxon>
        <taxon>Quillajaceae</taxon>
        <taxon>Quillaja</taxon>
    </lineage>
</organism>
<evidence type="ECO:0000256" key="3">
    <source>
        <dbReference type="ARBA" id="ARBA00023125"/>
    </source>
</evidence>
<dbReference type="Gene3D" id="6.10.250.2430">
    <property type="match status" value="1"/>
</dbReference>
<comment type="similarity">
    <text evidence="8">Belongs to the NFYA/HAP2 subunit family.</text>
</comment>